<dbReference type="Pfam" id="PF00639">
    <property type="entry name" value="Rotamase"/>
    <property type="match status" value="1"/>
</dbReference>
<dbReference type="PROSITE" id="PS50198">
    <property type="entry name" value="PPIC_PPIASE_2"/>
    <property type="match status" value="1"/>
</dbReference>
<keyword evidence="4" id="KW-1185">Reference proteome</keyword>
<evidence type="ECO:0000313" key="4">
    <source>
        <dbReference type="Proteomes" id="UP000285864"/>
    </source>
</evidence>
<keyword evidence="1" id="KW-0697">Rotamase</keyword>
<dbReference type="GO" id="GO:0003755">
    <property type="term" value="F:peptidyl-prolyl cis-trans isomerase activity"/>
    <property type="evidence" value="ECO:0007669"/>
    <property type="project" value="UniProtKB-KW"/>
</dbReference>
<dbReference type="SUPFAM" id="SSF54534">
    <property type="entry name" value="FKBP-like"/>
    <property type="match status" value="1"/>
</dbReference>
<sequence length="453" mass="52342">MIKLIRQLLWLSWLFIPCFSFAAERSDILLRIGGQTVAKQEFEFYCKHSLAGKCQTESVNEAFDDFLFRKLKAADMRQSGCDTLPAFRQYCKVMRGELLKNVLLDKEQEERICRDLYRQSVERLSKSGWVKIEQITILLSQHAPKADERAARNRMDSIYAKLKSGADFTSFSCQPEGGTWIPVVELLQEFANGLASLSKNEFSEPFFSPLGVHIIRLTDTKPCISYEEARPYLLAYMEHLGADHPALKHDLFTQWREGALHNDAIRLCMTDAEDKLLASFWDKLHSSSLPREATPQELEQFFLQNKKYYTWEFPHFRGAVIQCANKKTASRIKKYLKKQPFAQWEESFRNLVKADSTMNATMEAGLFQIGKNAYVDKLAFKCGSLPKEKKYPYICVFGKKLKKGPEEYSDVREEVEIDYRREQERGLLTSLMQHFGVEIEQDVLKTVNCCGSN</sequence>
<feature type="domain" description="PpiC" evidence="2">
    <location>
        <begin position="108"/>
        <end position="219"/>
    </location>
</feature>
<dbReference type="InterPro" id="IPR000297">
    <property type="entry name" value="PPIase_PpiC"/>
</dbReference>
<dbReference type="Proteomes" id="UP000285864">
    <property type="component" value="Unassembled WGS sequence"/>
</dbReference>
<dbReference type="EMBL" id="QRUU01000031">
    <property type="protein sequence ID" value="RGR95854.1"/>
    <property type="molecule type" value="Genomic_DNA"/>
</dbReference>
<evidence type="ECO:0000259" key="2">
    <source>
        <dbReference type="PROSITE" id="PS50198"/>
    </source>
</evidence>
<dbReference type="Gene3D" id="3.10.50.40">
    <property type="match status" value="1"/>
</dbReference>
<keyword evidence="1 3" id="KW-0413">Isomerase</keyword>
<dbReference type="InterPro" id="IPR050245">
    <property type="entry name" value="PrsA_foldase"/>
</dbReference>
<organism evidence="3 4">
    <name type="scientific">Phocaeicola coprocola</name>
    <dbReference type="NCBI Taxonomy" id="310298"/>
    <lineage>
        <taxon>Bacteria</taxon>
        <taxon>Pseudomonadati</taxon>
        <taxon>Bacteroidota</taxon>
        <taxon>Bacteroidia</taxon>
        <taxon>Bacteroidales</taxon>
        <taxon>Bacteroidaceae</taxon>
        <taxon>Phocaeicola</taxon>
    </lineage>
</organism>
<reference evidence="3 4" key="1">
    <citation type="submission" date="2018-08" db="EMBL/GenBank/DDBJ databases">
        <title>A genome reference for cultivated species of the human gut microbiota.</title>
        <authorList>
            <person name="Zou Y."/>
            <person name="Xue W."/>
            <person name="Luo G."/>
        </authorList>
    </citation>
    <scope>NUCLEOTIDE SEQUENCE [LARGE SCALE GENOMIC DNA]</scope>
    <source>
        <strain evidence="3 4">AF24-2</strain>
    </source>
</reference>
<evidence type="ECO:0000256" key="1">
    <source>
        <dbReference type="PROSITE-ProRule" id="PRU00278"/>
    </source>
</evidence>
<protein>
    <submittedName>
        <fullName evidence="3">Peptidylprolyl isomerase</fullName>
    </submittedName>
</protein>
<dbReference type="PANTHER" id="PTHR47245">
    <property type="entry name" value="PEPTIDYLPROLYL ISOMERASE"/>
    <property type="match status" value="1"/>
</dbReference>
<comment type="caution">
    <text evidence="3">The sequence shown here is derived from an EMBL/GenBank/DDBJ whole genome shotgun (WGS) entry which is preliminary data.</text>
</comment>
<proteinExistence type="predicted"/>
<dbReference type="RefSeq" id="WP_118484385.1">
    <property type="nucleotide sequence ID" value="NZ_QRUU01000031.1"/>
</dbReference>
<dbReference type="PANTHER" id="PTHR47245:SF2">
    <property type="entry name" value="PEPTIDYL-PROLYL CIS-TRANS ISOMERASE HP_0175-RELATED"/>
    <property type="match status" value="1"/>
</dbReference>
<evidence type="ECO:0000313" key="3">
    <source>
        <dbReference type="EMBL" id="RGR95854.1"/>
    </source>
</evidence>
<dbReference type="AlphaFoldDB" id="A0A412GM32"/>
<gene>
    <name evidence="3" type="ORF">DWY20_08305</name>
</gene>
<dbReference type="InterPro" id="IPR046357">
    <property type="entry name" value="PPIase_dom_sf"/>
</dbReference>
<name>A0A412GM32_9BACT</name>
<accession>A0A412GM32</accession>